<evidence type="ECO:0000313" key="2">
    <source>
        <dbReference type="Proteomes" id="UP001589747"/>
    </source>
</evidence>
<protein>
    <submittedName>
        <fullName evidence="1">DUF6572 domain-containing protein</fullName>
    </submittedName>
</protein>
<comment type="caution">
    <text evidence="1">The sequence shown here is derived from an EMBL/GenBank/DDBJ whole genome shotgun (WGS) entry which is preliminary data.</text>
</comment>
<accession>A0ABV5KXF5</accession>
<organism evidence="1 2">
    <name type="scientific">Paenibacillus aurantiacus</name>
    <dbReference type="NCBI Taxonomy" id="1936118"/>
    <lineage>
        <taxon>Bacteria</taxon>
        <taxon>Bacillati</taxon>
        <taxon>Bacillota</taxon>
        <taxon>Bacilli</taxon>
        <taxon>Bacillales</taxon>
        <taxon>Paenibacillaceae</taxon>
        <taxon>Paenibacillus</taxon>
    </lineage>
</organism>
<keyword evidence="2" id="KW-1185">Reference proteome</keyword>
<proteinExistence type="predicted"/>
<sequence>MTLEKSNVLDVVAVNLQNNRVEMVIIDSLDWQEELTHLQLLQAKINNYLAVIENGEIYSVYEHAVGREFDIVVRFLHPFPESCVPFFIRAQEILLTFGIGFDYKVG</sequence>
<evidence type="ECO:0000313" key="1">
    <source>
        <dbReference type="EMBL" id="MFB9329889.1"/>
    </source>
</evidence>
<name>A0ABV5KXF5_9BACL</name>
<dbReference type="Pfam" id="PF20212">
    <property type="entry name" value="DUF6572"/>
    <property type="match status" value="1"/>
</dbReference>
<dbReference type="EMBL" id="JBHMDO010000047">
    <property type="protein sequence ID" value="MFB9329889.1"/>
    <property type="molecule type" value="Genomic_DNA"/>
</dbReference>
<reference evidence="1 2" key="1">
    <citation type="submission" date="2024-09" db="EMBL/GenBank/DDBJ databases">
        <authorList>
            <person name="Sun Q."/>
            <person name="Mori K."/>
        </authorList>
    </citation>
    <scope>NUCLEOTIDE SEQUENCE [LARGE SCALE GENOMIC DNA]</scope>
    <source>
        <strain evidence="1 2">TISTR 2452</strain>
    </source>
</reference>
<dbReference type="Proteomes" id="UP001589747">
    <property type="component" value="Unassembled WGS sequence"/>
</dbReference>
<gene>
    <name evidence="1" type="ORF">ACFFSY_28445</name>
</gene>
<dbReference type="RefSeq" id="WP_377500570.1">
    <property type="nucleotide sequence ID" value="NZ_JBHMDO010000047.1"/>
</dbReference>
<dbReference type="InterPro" id="IPR046702">
    <property type="entry name" value="DUF6572"/>
</dbReference>